<organism evidence="1">
    <name type="scientific">Rhizopus microsporus var. microsporus</name>
    <dbReference type="NCBI Taxonomy" id="86635"/>
    <lineage>
        <taxon>Eukaryota</taxon>
        <taxon>Fungi</taxon>
        <taxon>Fungi incertae sedis</taxon>
        <taxon>Mucoromycota</taxon>
        <taxon>Mucoromycotina</taxon>
        <taxon>Mucoromycetes</taxon>
        <taxon>Mucorales</taxon>
        <taxon>Mucorineae</taxon>
        <taxon>Rhizopodaceae</taxon>
        <taxon>Rhizopus</taxon>
    </lineage>
</organism>
<name>A0A1X0R749_RHIZD</name>
<evidence type="ECO:0000313" key="1">
    <source>
        <dbReference type="EMBL" id="ORE07842.1"/>
    </source>
</evidence>
<dbReference type="EMBL" id="KV921897">
    <property type="protein sequence ID" value="ORE07842.1"/>
    <property type="molecule type" value="Genomic_DNA"/>
</dbReference>
<dbReference type="OrthoDB" id="2424936at2759"/>
<sequence>ITNEYMTSQLCIYCYHHLAHPVLGTSRCLNPDCPALKCGRATSNRDVISATAIKISAMTNIILKKDLPPF</sequence>
<protein>
    <submittedName>
        <fullName evidence="1">Uncharacterized protein</fullName>
    </submittedName>
</protein>
<proteinExistence type="predicted"/>
<dbReference type="Proteomes" id="UP000242414">
    <property type="component" value="Unassembled WGS sequence"/>
</dbReference>
<accession>A0A1X0R749</accession>
<feature type="non-terminal residue" evidence="1">
    <location>
        <position position="70"/>
    </location>
</feature>
<dbReference type="VEuPathDB" id="FungiDB:BCV72DRAFT_192732"/>
<gene>
    <name evidence="1" type="ORF">BCV72DRAFT_192732</name>
</gene>
<feature type="non-terminal residue" evidence="1">
    <location>
        <position position="1"/>
    </location>
</feature>
<dbReference type="AlphaFoldDB" id="A0A1X0R749"/>
<reference evidence="1" key="1">
    <citation type="journal article" date="2016" name="Proc. Natl. Acad. Sci. U.S.A.">
        <title>Lipid metabolic changes in an early divergent fungus govern the establishment of a mutualistic symbiosis with endobacteria.</title>
        <authorList>
            <person name="Lastovetsky O.A."/>
            <person name="Gaspar M.L."/>
            <person name="Mondo S.J."/>
            <person name="LaButti K.M."/>
            <person name="Sandor L."/>
            <person name="Grigoriev I.V."/>
            <person name="Henry S.A."/>
            <person name="Pawlowska T.E."/>
        </authorList>
    </citation>
    <scope>NUCLEOTIDE SEQUENCE [LARGE SCALE GENOMIC DNA]</scope>
    <source>
        <strain evidence="1">ATCC 52814</strain>
    </source>
</reference>